<evidence type="ECO:0000313" key="2">
    <source>
        <dbReference type="Proteomes" id="UP000560658"/>
    </source>
</evidence>
<organism evidence="1 2">
    <name type="scientific">Bacteroides reticulotermitis</name>
    <dbReference type="NCBI Taxonomy" id="1133319"/>
    <lineage>
        <taxon>Bacteria</taxon>
        <taxon>Pseudomonadati</taxon>
        <taxon>Bacteroidota</taxon>
        <taxon>Bacteroidia</taxon>
        <taxon>Bacteroidales</taxon>
        <taxon>Bacteroidaceae</taxon>
        <taxon>Bacteroides</taxon>
    </lineage>
</organism>
<evidence type="ECO:0000313" key="1">
    <source>
        <dbReference type="EMBL" id="MBB4045741.1"/>
    </source>
</evidence>
<dbReference type="InterPro" id="IPR025462">
    <property type="entry name" value="DUF4313"/>
</dbReference>
<dbReference type="Pfam" id="PF14190">
    <property type="entry name" value="DUF4313"/>
    <property type="match status" value="1"/>
</dbReference>
<dbReference type="RefSeq" id="WP_052517201.1">
    <property type="nucleotide sequence ID" value="NZ_JACIER010000018.1"/>
</dbReference>
<sequence>MNTEQLLKIKFMCTGNKLYWKSDLYPEGKVEVRVTLATYADNDNLYVGLNRPCTKEEGRWEPFTDLTVNQHSLPPFHAYVDNRDYNRGAYEFLTGYGIAQPVALPRHNGFRLFRFNADRLKELAPEHYPMIARKLPPGKTAIGMQEYNGYNYPIRTIKNVYGLYMLSTLEFEKILREGEQQGNAEAAEILESICHFCTKEDLNGLTDEEMVEDITRGAI</sequence>
<comment type="caution">
    <text evidence="1">The sequence shown here is derived from an EMBL/GenBank/DDBJ whole genome shotgun (WGS) entry which is preliminary data.</text>
</comment>
<dbReference type="AlphaFoldDB" id="A0A840D3Y9"/>
<protein>
    <recommendedName>
        <fullName evidence="3">DUF4313 domain-containing protein</fullName>
    </recommendedName>
</protein>
<evidence type="ECO:0008006" key="3">
    <source>
        <dbReference type="Google" id="ProtNLM"/>
    </source>
</evidence>
<name>A0A840D3Y9_9BACE</name>
<dbReference type="Proteomes" id="UP000560658">
    <property type="component" value="Unassembled WGS sequence"/>
</dbReference>
<keyword evidence="2" id="KW-1185">Reference proteome</keyword>
<reference evidence="1" key="1">
    <citation type="submission" date="2020-08" db="EMBL/GenBank/DDBJ databases">
        <title>Genomic Encyclopedia of Type Strains, Phase IV (KMG-IV): sequencing the most valuable type-strain genomes for metagenomic binning, comparative biology and taxonomic classification.</title>
        <authorList>
            <person name="Goeker M."/>
        </authorList>
    </citation>
    <scope>NUCLEOTIDE SEQUENCE [LARGE SCALE GENOMIC DNA]</scope>
    <source>
        <strain evidence="1">DSM 105720</strain>
    </source>
</reference>
<accession>A0A840D3Y9</accession>
<gene>
    <name evidence="1" type="ORF">GGR06_003563</name>
</gene>
<dbReference type="EMBL" id="JACIER010000018">
    <property type="protein sequence ID" value="MBB4045741.1"/>
    <property type="molecule type" value="Genomic_DNA"/>
</dbReference>
<proteinExistence type="predicted"/>